<dbReference type="GO" id="GO:0003743">
    <property type="term" value="F:translation initiation factor activity"/>
    <property type="evidence" value="ECO:0007669"/>
    <property type="project" value="UniProtKB-KW"/>
</dbReference>
<evidence type="ECO:0000259" key="8">
    <source>
        <dbReference type="Pfam" id="PF15288"/>
    </source>
</evidence>
<sequence length="1094" mass="124234">MQSNRSTRSMDMQEGEAECSNSMWRQGPSKYWYDKYGIPDDAVDYSVVMKGEEESGCRMYYNSEYHSPSSWITPTTRGKSMAPACPDNKKDYPEDAFYLVTQTEWEKDVIWNAEDEVVKGKDKSKVSYAGWIPLPEGADDVGRLVKNDNGGPKEFEPFLSFENPDLVYGRWEDDVIWDAEEERQKTRKPRMMVLNPNDENVILEMPLDMAVRPMQIEVSSRETNPNKQKSQLQSTKSKKLLKQLGVIENVANQEIVPVPFANKVGTAGKKWKIISLAMLIRRRSKEIKSVIESKGSYGANLELMAKAVDLSGRDGELLLVENCEEYPPLLSQVGMCSTIRNYCRRSSSKVEESKESQHHPFGETKLVHASPFLGIMYPGQVLTTLESNLYRCPIYLHSIPKTDFLLIATKNAWLIREYDAVFTAGQHIPLFEVPVPNSNKAKQFLRDFIMVFCYRKFWCCEARPRSFILDEIIKAFPSVPENTLRKWLKVCADFKREGNDCVAVLKDTFSLPSENELTTLVTPEKCCAYYSLIAGEQRLKDAGYSSEKCLFAEIDEHGHGNKSNDLEGKLEDEVKNAPWNTTSAYLQAMKGKCLLQITGPADPTGCGEGFSYVKLPKKSVVEKEEKRNVNGTDSDLRRLPVSGAKSFLKKIGISDTEIKKLSRWEIIDLVRTISTEKSRAGETEKLLTKYSRLKLSVSHNQERYKSECQRIFDLQNKVLSSAEILSSDDEASDGDDAQETIEAMGRNIEQILSNKTDPGLSTFEQEEIERLELQRMMLGDDEKEKDGDDKQLKSDALKNNDDVLTQLSGATSRVLKITRTFTSGNGKKDRQIEEFVKNPDVINAYVKIRTRNSEDTIRKFAQKLNLEEKELLREKKRRMQARLRYSNQEKVAKEEKFKQKAQDDIGEEYFPNLEERKKAEKKSRLAKRKCGACGSIGHFRTSKECPAYDPIKMEKLHKKPKTVASAEELAVASNNSDQKVMSEMPASSNTSDLTSSTDSSSDDSDSSTSSSSDDDDDEQSESEVLRVEGTKLVFRLSQNDLITNSQQFQPINQDKVSTPNQLLPRSRVSQPTREQSDYLSKQYKTTAADRQAKF</sequence>
<feature type="domain" description="Zinc knuckle" evidence="8">
    <location>
        <begin position="927"/>
        <end position="950"/>
    </location>
</feature>
<keyword evidence="3" id="KW-0804">Transcription</keyword>
<dbReference type="Pfam" id="PF15288">
    <property type="entry name" value="zf-CCHC_6"/>
    <property type="match status" value="1"/>
</dbReference>
<dbReference type="STRING" id="48709.A0A1D2MEU3"/>
<dbReference type="Proteomes" id="UP000094527">
    <property type="component" value="Unassembled WGS sequence"/>
</dbReference>
<comment type="subcellular location">
    <subcellularLocation>
        <location evidence="1">Nucleus</location>
    </subcellularLocation>
</comment>
<feature type="compositionally biased region" description="Acidic residues" evidence="6">
    <location>
        <begin position="1012"/>
        <end position="1021"/>
    </location>
</feature>
<dbReference type="PANTHER" id="PTHR13900">
    <property type="entry name" value="TRANSCRIPTION INITIATION FACTOR TFIID"/>
    <property type="match status" value="1"/>
</dbReference>
<keyword evidence="9" id="KW-0648">Protein biosynthesis</keyword>
<dbReference type="PANTHER" id="PTHR13900:SF0">
    <property type="entry name" value="TRANSCRIPTION INITIATION FACTOR TFIID SUBUNIT 1"/>
    <property type="match status" value="1"/>
</dbReference>
<accession>A0A1D2MEU3</accession>
<evidence type="ECO:0000256" key="3">
    <source>
        <dbReference type="ARBA" id="ARBA00023163"/>
    </source>
</evidence>
<dbReference type="InterPro" id="IPR040240">
    <property type="entry name" value="TAF1"/>
</dbReference>
<evidence type="ECO:0000259" key="7">
    <source>
        <dbReference type="Pfam" id="PF12157"/>
    </source>
</evidence>
<evidence type="ECO:0000256" key="5">
    <source>
        <dbReference type="SAM" id="Coils"/>
    </source>
</evidence>
<dbReference type="Pfam" id="PF12157">
    <property type="entry name" value="DUF3591"/>
    <property type="match status" value="1"/>
</dbReference>
<evidence type="ECO:0000313" key="9">
    <source>
        <dbReference type="EMBL" id="ODM91463.1"/>
    </source>
</evidence>
<evidence type="ECO:0000256" key="6">
    <source>
        <dbReference type="SAM" id="MobiDB-lite"/>
    </source>
</evidence>
<dbReference type="OrthoDB" id="5752at2759"/>
<feature type="compositionally biased region" description="Polar residues" evidence="6">
    <location>
        <begin position="1045"/>
        <end position="1085"/>
    </location>
</feature>
<feature type="coiled-coil region" evidence="5">
    <location>
        <begin position="857"/>
        <end position="889"/>
    </location>
</feature>
<keyword evidence="5" id="KW-0175">Coiled coil</keyword>
<feature type="region of interest" description="Disordered" evidence="6">
    <location>
        <begin position="953"/>
        <end position="1029"/>
    </location>
</feature>
<organism evidence="9 10">
    <name type="scientific">Orchesella cincta</name>
    <name type="common">Springtail</name>
    <name type="synonym">Podura cincta</name>
    <dbReference type="NCBI Taxonomy" id="48709"/>
    <lineage>
        <taxon>Eukaryota</taxon>
        <taxon>Metazoa</taxon>
        <taxon>Ecdysozoa</taxon>
        <taxon>Arthropoda</taxon>
        <taxon>Hexapoda</taxon>
        <taxon>Collembola</taxon>
        <taxon>Entomobryomorpha</taxon>
        <taxon>Entomobryoidea</taxon>
        <taxon>Orchesellidae</taxon>
        <taxon>Orchesellinae</taxon>
        <taxon>Orchesella</taxon>
    </lineage>
</organism>
<proteinExistence type="predicted"/>
<evidence type="ECO:0000256" key="4">
    <source>
        <dbReference type="ARBA" id="ARBA00023242"/>
    </source>
</evidence>
<feature type="region of interest" description="Disordered" evidence="6">
    <location>
        <begin position="1045"/>
        <end position="1094"/>
    </location>
</feature>
<dbReference type="EMBL" id="LJIJ01001542">
    <property type="protein sequence ID" value="ODM91463.1"/>
    <property type="molecule type" value="Genomic_DNA"/>
</dbReference>
<keyword evidence="9" id="KW-0396">Initiation factor</keyword>
<dbReference type="GO" id="GO:0004402">
    <property type="term" value="F:histone acetyltransferase activity"/>
    <property type="evidence" value="ECO:0007669"/>
    <property type="project" value="InterPro"/>
</dbReference>
<name>A0A1D2MEU3_ORCCI</name>
<dbReference type="OMA" id="GEKTWQQ"/>
<dbReference type="GO" id="GO:0051123">
    <property type="term" value="P:RNA polymerase II preinitiation complex assembly"/>
    <property type="evidence" value="ECO:0007669"/>
    <property type="project" value="TreeGrafter"/>
</dbReference>
<feature type="compositionally biased region" description="Low complexity" evidence="6">
    <location>
        <begin position="987"/>
        <end position="999"/>
    </location>
</feature>
<keyword evidence="4" id="KW-0539">Nucleus</keyword>
<dbReference type="AlphaFoldDB" id="A0A1D2MEU3"/>
<feature type="domain" description="Transcription initiation factor TFIID subunit 1 histone acetyltransferase" evidence="7">
    <location>
        <begin position="293"/>
        <end position="669"/>
    </location>
</feature>
<dbReference type="GO" id="GO:0005669">
    <property type="term" value="C:transcription factor TFIID complex"/>
    <property type="evidence" value="ECO:0007669"/>
    <property type="project" value="InterPro"/>
</dbReference>
<keyword evidence="10" id="KW-1185">Reference proteome</keyword>
<feature type="compositionally biased region" description="Polar residues" evidence="6">
    <location>
        <begin position="1"/>
        <end position="10"/>
    </location>
</feature>
<feature type="region of interest" description="Disordered" evidence="6">
    <location>
        <begin position="1"/>
        <end position="23"/>
    </location>
</feature>
<gene>
    <name evidence="9" type="ORF">Ocin01_15222</name>
</gene>
<dbReference type="InterPro" id="IPR041670">
    <property type="entry name" value="Znf-CCHC_6"/>
</dbReference>
<protein>
    <submittedName>
        <fullName evidence="9">Transcription initiation factor TFIID subunit 1</fullName>
    </submittedName>
</protein>
<comment type="caution">
    <text evidence="9">The sequence shown here is derived from an EMBL/GenBank/DDBJ whole genome shotgun (WGS) entry which is preliminary data.</text>
</comment>
<keyword evidence="2" id="KW-0805">Transcription regulation</keyword>
<evidence type="ECO:0000256" key="1">
    <source>
        <dbReference type="ARBA" id="ARBA00004123"/>
    </source>
</evidence>
<feature type="region of interest" description="Disordered" evidence="6">
    <location>
        <begin position="778"/>
        <end position="797"/>
    </location>
</feature>
<dbReference type="InterPro" id="IPR022591">
    <property type="entry name" value="TAF1_HAT_dom"/>
</dbReference>
<reference evidence="9 10" key="1">
    <citation type="journal article" date="2016" name="Genome Biol. Evol.">
        <title>Gene Family Evolution Reflects Adaptation to Soil Environmental Stressors in the Genome of the Collembolan Orchesella cincta.</title>
        <authorList>
            <person name="Faddeeva-Vakhrusheva A."/>
            <person name="Derks M.F."/>
            <person name="Anvar S.Y."/>
            <person name="Agamennone V."/>
            <person name="Suring W."/>
            <person name="Smit S."/>
            <person name="van Straalen N.M."/>
            <person name="Roelofs D."/>
        </authorList>
    </citation>
    <scope>NUCLEOTIDE SEQUENCE [LARGE SCALE GENOMIC DNA]</scope>
    <source>
        <tissue evidence="9">Mixed pool</tissue>
    </source>
</reference>
<dbReference type="GO" id="GO:0016251">
    <property type="term" value="F:RNA polymerase II general transcription initiation factor activity"/>
    <property type="evidence" value="ECO:0007669"/>
    <property type="project" value="InterPro"/>
</dbReference>
<evidence type="ECO:0000313" key="10">
    <source>
        <dbReference type="Proteomes" id="UP000094527"/>
    </source>
</evidence>
<dbReference type="GO" id="GO:0017025">
    <property type="term" value="F:TBP-class protein binding"/>
    <property type="evidence" value="ECO:0007669"/>
    <property type="project" value="InterPro"/>
</dbReference>
<evidence type="ECO:0000256" key="2">
    <source>
        <dbReference type="ARBA" id="ARBA00023015"/>
    </source>
</evidence>